<accession>A0A813VBJ3</accession>
<dbReference type="Proteomes" id="UP000663823">
    <property type="component" value="Unassembled WGS sequence"/>
</dbReference>
<dbReference type="EMBL" id="CAJNOU010000055">
    <property type="protein sequence ID" value="CAF0837875.1"/>
    <property type="molecule type" value="Genomic_DNA"/>
</dbReference>
<dbReference type="EMBL" id="CAJOBE010008860">
    <property type="protein sequence ID" value="CAF4071510.1"/>
    <property type="molecule type" value="Genomic_DNA"/>
</dbReference>
<dbReference type="Proteomes" id="UP000663836">
    <property type="component" value="Unassembled WGS sequence"/>
</dbReference>
<evidence type="ECO:0000313" key="7">
    <source>
        <dbReference type="EMBL" id="CAF4071510.1"/>
    </source>
</evidence>
<dbReference type="Proteomes" id="UP000663864">
    <property type="component" value="Unassembled WGS sequence"/>
</dbReference>
<dbReference type="EMBL" id="CAJNOT010000054">
    <property type="protein sequence ID" value="CAF0806820.1"/>
    <property type="molecule type" value="Genomic_DNA"/>
</dbReference>
<organism evidence="4 8">
    <name type="scientific">Rotaria sordida</name>
    <dbReference type="NCBI Taxonomy" id="392033"/>
    <lineage>
        <taxon>Eukaryota</taxon>
        <taxon>Metazoa</taxon>
        <taxon>Spiralia</taxon>
        <taxon>Gnathifera</taxon>
        <taxon>Rotifera</taxon>
        <taxon>Eurotatoria</taxon>
        <taxon>Bdelloidea</taxon>
        <taxon>Philodinida</taxon>
        <taxon>Philodinidae</taxon>
        <taxon>Rotaria</taxon>
    </lineage>
</organism>
<dbReference type="EMBL" id="CAJOBD010005568">
    <property type="protein sequence ID" value="CAF4035248.1"/>
    <property type="molecule type" value="Genomic_DNA"/>
</dbReference>
<sequence length="158" mass="17990">MIASILAAVIITVGSVLAPKANSTITTVCPHIICTAVSSVQNPSSNYQVEHLNFSCSQTLSNMTIIQVVQRNFNETHAQRYQTFWNYSTNMTYIENPTQIIYKWYSLPDMHIVAPSFPHFIETQFYYTTGSVRITSNDTWQIWIESICGDPLYLFGTF</sequence>
<dbReference type="OrthoDB" id="10059279at2759"/>
<gene>
    <name evidence="7" type="ORF">FNK824_LOCUS29838</name>
    <name evidence="6" type="ORF">JBS370_LOCUS28186</name>
    <name evidence="5" type="ORF">OTI717_LOCUS9301</name>
    <name evidence="2" type="ORF">RFH988_LOCUS2108</name>
    <name evidence="4" type="ORF">SEV965_LOCUS2456</name>
    <name evidence="3" type="ORF">ZHD862_LOCUS2705</name>
</gene>
<evidence type="ECO:0000313" key="3">
    <source>
        <dbReference type="EMBL" id="CAF0806820.1"/>
    </source>
</evidence>
<dbReference type="EMBL" id="CAJNOO010000043">
    <property type="protein sequence ID" value="CAF0766165.1"/>
    <property type="molecule type" value="Genomic_DNA"/>
</dbReference>
<protein>
    <submittedName>
        <fullName evidence="4">Uncharacterized protein</fullName>
    </submittedName>
</protein>
<dbReference type="EMBL" id="CAJOAX010000784">
    <property type="protein sequence ID" value="CAF3649777.1"/>
    <property type="molecule type" value="Genomic_DNA"/>
</dbReference>
<evidence type="ECO:0000256" key="1">
    <source>
        <dbReference type="SAM" id="SignalP"/>
    </source>
</evidence>
<evidence type="ECO:0000313" key="8">
    <source>
        <dbReference type="Proteomes" id="UP000663889"/>
    </source>
</evidence>
<feature type="chain" id="PRO_5036223228" evidence="1">
    <location>
        <begin position="19"/>
        <end position="158"/>
    </location>
</feature>
<dbReference type="Proteomes" id="UP000663874">
    <property type="component" value="Unassembled WGS sequence"/>
</dbReference>
<proteinExistence type="predicted"/>
<keyword evidence="1" id="KW-0732">Signal</keyword>
<comment type="caution">
    <text evidence="4">The sequence shown here is derived from an EMBL/GenBank/DDBJ whole genome shotgun (WGS) entry which is preliminary data.</text>
</comment>
<evidence type="ECO:0000313" key="2">
    <source>
        <dbReference type="EMBL" id="CAF0766165.1"/>
    </source>
</evidence>
<evidence type="ECO:0000313" key="6">
    <source>
        <dbReference type="EMBL" id="CAF4035248.1"/>
    </source>
</evidence>
<dbReference type="Proteomes" id="UP000663882">
    <property type="component" value="Unassembled WGS sequence"/>
</dbReference>
<evidence type="ECO:0000313" key="4">
    <source>
        <dbReference type="EMBL" id="CAF0837875.1"/>
    </source>
</evidence>
<feature type="signal peptide" evidence="1">
    <location>
        <begin position="1"/>
        <end position="18"/>
    </location>
</feature>
<dbReference type="AlphaFoldDB" id="A0A813VBJ3"/>
<evidence type="ECO:0000313" key="5">
    <source>
        <dbReference type="EMBL" id="CAF3649777.1"/>
    </source>
</evidence>
<reference evidence="4" key="1">
    <citation type="submission" date="2021-02" db="EMBL/GenBank/DDBJ databases">
        <authorList>
            <person name="Nowell W R."/>
        </authorList>
    </citation>
    <scope>NUCLEOTIDE SEQUENCE</scope>
</reference>
<name>A0A813VBJ3_9BILA</name>
<dbReference type="Proteomes" id="UP000663889">
    <property type="component" value="Unassembled WGS sequence"/>
</dbReference>